<dbReference type="GO" id="GO:0098552">
    <property type="term" value="C:side of membrane"/>
    <property type="evidence" value="ECO:0007669"/>
    <property type="project" value="UniProtKB-KW"/>
</dbReference>
<evidence type="ECO:0000256" key="7">
    <source>
        <dbReference type="ARBA" id="ARBA00022801"/>
    </source>
</evidence>
<dbReference type="PROSITE" id="PS00123">
    <property type="entry name" value="ALKALINE_PHOSPHATASE"/>
    <property type="match status" value="1"/>
</dbReference>
<evidence type="ECO:0000256" key="4">
    <source>
        <dbReference type="ARBA" id="ARBA00022475"/>
    </source>
</evidence>
<keyword evidence="17" id="KW-0732">Signal</keyword>
<dbReference type="GO" id="GO:0005886">
    <property type="term" value="C:plasma membrane"/>
    <property type="evidence" value="ECO:0007669"/>
    <property type="project" value="UniProtKB-SubCell"/>
</dbReference>
<dbReference type="KEGG" id="foc:113208469"/>
<dbReference type="InterPro" id="IPR001952">
    <property type="entry name" value="Alkaline_phosphatase"/>
</dbReference>
<evidence type="ECO:0000256" key="16">
    <source>
        <dbReference type="RuleBase" id="RU003947"/>
    </source>
</evidence>
<feature type="binding site" evidence="14">
    <location>
        <position position="346"/>
    </location>
    <ligand>
        <name>Mg(2+)</name>
        <dbReference type="ChEBI" id="CHEBI:18420"/>
    </ligand>
</feature>
<keyword evidence="11" id="KW-0325">Glycoprotein</keyword>
<dbReference type="GO" id="GO:0046872">
    <property type="term" value="F:metal ion binding"/>
    <property type="evidence" value="ECO:0007669"/>
    <property type="project" value="UniProtKB-KW"/>
</dbReference>
<reference evidence="19" key="1">
    <citation type="submission" date="2025-08" db="UniProtKB">
        <authorList>
            <consortium name="RefSeq"/>
        </authorList>
    </citation>
    <scope>IDENTIFICATION</scope>
    <source>
        <tissue evidence="19">Whole organism</tissue>
    </source>
</reference>
<evidence type="ECO:0000313" key="18">
    <source>
        <dbReference type="Proteomes" id="UP000504606"/>
    </source>
</evidence>
<evidence type="ECO:0000256" key="9">
    <source>
        <dbReference type="ARBA" id="ARBA00022842"/>
    </source>
</evidence>
<feature type="binding site" evidence="14">
    <location>
        <position position="393"/>
    </location>
    <ligand>
        <name>Zn(2+)</name>
        <dbReference type="ChEBI" id="CHEBI:29105"/>
        <label>2</label>
    </ligand>
</feature>
<comment type="cofactor">
    <cofactor evidence="14">
        <name>Mg(2+)</name>
        <dbReference type="ChEBI" id="CHEBI:18420"/>
    </cofactor>
    <text evidence="14">Binds 1 Mg(2+) ion.</text>
</comment>
<dbReference type="SMART" id="SM00098">
    <property type="entry name" value="alkPPc"/>
    <property type="match status" value="1"/>
</dbReference>
<evidence type="ECO:0000256" key="12">
    <source>
        <dbReference type="ARBA" id="ARBA00023288"/>
    </source>
</evidence>
<protein>
    <recommendedName>
        <fullName evidence="3 16">Alkaline phosphatase</fullName>
        <ecNumber evidence="3 16">3.1.3.1</ecNumber>
    </recommendedName>
</protein>
<feature type="binding site" evidence="14">
    <location>
        <position position="456"/>
    </location>
    <ligand>
        <name>Zn(2+)</name>
        <dbReference type="ChEBI" id="CHEBI:29105"/>
        <label>2</label>
    </ligand>
</feature>
<dbReference type="PANTHER" id="PTHR11596">
    <property type="entry name" value="ALKALINE PHOSPHATASE"/>
    <property type="match status" value="1"/>
</dbReference>
<dbReference type="Gene3D" id="3.40.720.10">
    <property type="entry name" value="Alkaline Phosphatase, subunit A"/>
    <property type="match status" value="1"/>
</dbReference>
<comment type="subcellular location">
    <subcellularLocation>
        <location evidence="1">Cell membrane</location>
        <topology evidence="1">Lipid-anchor</topology>
        <topology evidence="1">GPI-anchor</topology>
    </subcellularLocation>
</comment>
<proteinExistence type="inferred from homology"/>
<dbReference type="PRINTS" id="PR00113">
    <property type="entry name" value="ALKPHPHTASE"/>
</dbReference>
<evidence type="ECO:0000256" key="11">
    <source>
        <dbReference type="ARBA" id="ARBA00023180"/>
    </source>
</evidence>
<dbReference type="AlphaFoldDB" id="A0A6J1SJ35"/>
<feature type="binding site" evidence="14">
    <location>
        <position position="75"/>
    </location>
    <ligand>
        <name>Mg(2+)</name>
        <dbReference type="ChEBI" id="CHEBI:18420"/>
    </ligand>
</feature>
<keyword evidence="5" id="KW-0336">GPI-anchor</keyword>
<feature type="signal peptide" evidence="17">
    <location>
        <begin position="1"/>
        <end position="25"/>
    </location>
</feature>
<feature type="chain" id="PRO_5038534873" description="Alkaline phosphatase" evidence="17">
    <location>
        <begin position="26"/>
        <end position="536"/>
    </location>
</feature>
<evidence type="ECO:0000256" key="13">
    <source>
        <dbReference type="PIRSR" id="PIRSR601952-1"/>
    </source>
</evidence>
<evidence type="ECO:0000256" key="5">
    <source>
        <dbReference type="ARBA" id="ARBA00022622"/>
    </source>
</evidence>
<organism evidence="18 19">
    <name type="scientific">Frankliniella occidentalis</name>
    <name type="common">Western flower thrips</name>
    <name type="synonym">Euthrips occidentalis</name>
    <dbReference type="NCBI Taxonomy" id="133901"/>
    <lineage>
        <taxon>Eukaryota</taxon>
        <taxon>Metazoa</taxon>
        <taxon>Ecdysozoa</taxon>
        <taxon>Arthropoda</taxon>
        <taxon>Hexapoda</taxon>
        <taxon>Insecta</taxon>
        <taxon>Pterygota</taxon>
        <taxon>Neoptera</taxon>
        <taxon>Paraneoptera</taxon>
        <taxon>Thysanoptera</taxon>
        <taxon>Terebrantia</taxon>
        <taxon>Thripoidea</taxon>
        <taxon>Thripidae</taxon>
        <taxon>Frankliniella</taxon>
    </lineage>
</organism>
<evidence type="ECO:0000256" key="8">
    <source>
        <dbReference type="ARBA" id="ARBA00022833"/>
    </source>
</evidence>
<dbReference type="RefSeq" id="XP_026281264.2">
    <property type="nucleotide sequence ID" value="XM_026425479.2"/>
</dbReference>
<dbReference type="OrthoDB" id="5818554at2759"/>
<evidence type="ECO:0000256" key="2">
    <source>
        <dbReference type="ARBA" id="ARBA00005984"/>
    </source>
</evidence>
<dbReference type="GeneID" id="113208469"/>
<feature type="binding site" evidence="14">
    <location>
        <position position="191"/>
    </location>
    <ligand>
        <name>Mg(2+)</name>
        <dbReference type="ChEBI" id="CHEBI:18420"/>
    </ligand>
</feature>
<comment type="cofactor">
    <cofactor evidence="14">
        <name>Zn(2+)</name>
        <dbReference type="ChEBI" id="CHEBI:29105"/>
    </cofactor>
    <text evidence="14">Binds 2 Zn(2+) ions.</text>
</comment>
<dbReference type="FunFam" id="3.40.720.10:FF:000008">
    <property type="entry name" value="Alkaline phosphatase"/>
    <property type="match status" value="1"/>
</dbReference>
<keyword evidence="12" id="KW-0449">Lipoprotein</keyword>
<feature type="binding site" evidence="14">
    <location>
        <position position="351"/>
    </location>
    <ligand>
        <name>Zn(2+)</name>
        <dbReference type="ChEBI" id="CHEBI:29105"/>
        <label>2</label>
    </ligand>
</feature>
<keyword evidence="7 16" id="KW-0378">Hydrolase</keyword>
<feature type="binding site" evidence="14">
    <location>
        <position position="392"/>
    </location>
    <ligand>
        <name>Zn(2+)</name>
        <dbReference type="ChEBI" id="CHEBI:29105"/>
        <label>2</label>
    </ligand>
</feature>
<keyword evidence="18" id="KW-1185">Reference proteome</keyword>
<keyword evidence="10" id="KW-0472">Membrane</keyword>
<comment type="catalytic activity">
    <reaction evidence="16">
        <text>a phosphate monoester + H2O = an alcohol + phosphate</text>
        <dbReference type="Rhea" id="RHEA:15017"/>
        <dbReference type="ChEBI" id="CHEBI:15377"/>
        <dbReference type="ChEBI" id="CHEBI:30879"/>
        <dbReference type="ChEBI" id="CHEBI:43474"/>
        <dbReference type="ChEBI" id="CHEBI:67140"/>
        <dbReference type="EC" id="3.1.3.1"/>
    </reaction>
</comment>
<dbReference type="SUPFAM" id="SSF53649">
    <property type="entry name" value="Alkaline phosphatase-like"/>
    <property type="match status" value="1"/>
</dbReference>
<feature type="binding site" evidence="14">
    <location>
        <position position="189"/>
    </location>
    <ligand>
        <name>Mg(2+)</name>
        <dbReference type="ChEBI" id="CHEBI:18420"/>
    </ligand>
</feature>
<evidence type="ECO:0000256" key="10">
    <source>
        <dbReference type="ARBA" id="ARBA00023136"/>
    </source>
</evidence>
<evidence type="ECO:0000256" key="6">
    <source>
        <dbReference type="ARBA" id="ARBA00022723"/>
    </source>
</evidence>
<keyword evidence="9 14" id="KW-0460">Magnesium</keyword>
<feature type="binding site" evidence="14">
    <location>
        <position position="355"/>
    </location>
    <ligand>
        <name>Zn(2+)</name>
        <dbReference type="ChEBI" id="CHEBI:29105"/>
        <label>2</label>
    </ligand>
</feature>
<dbReference type="Proteomes" id="UP000504606">
    <property type="component" value="Unplaced"/>
</dbReference>
<comment type="similarity">
    <text evidence="2 15">Belongs to the alkaline phosphatase family.</text>
</comment>
<evidence type="ECO:0000313" key="19">
    <source>
        <dbReference type="RefSeq" id="XP_026281264.2"/>
    </source>
</evidence>
<gene>
    <name evidence="19" type="primary">LOC113208469</name>
</gene>
<feature type="binding site" evidence="14">
    <location>
        <position position="75"/>
    </location>
    <ligand>
        <name>Zn(2+)</name>
        <dbReference type="ChEBI" id="CHEBI:29105"/>
        <label>2</label>
    </ligand>
</feature>
<keyword evidence="4" id="KW-1003">Cell membrane</keyword>
<evidence type="ECO:0000256" key="15">
    <source>
        <dbReference type="RuleBase" id="RU003946"/>
    </source>
</evidence>
<evidence type="ECO:0000256" key="3">
    <source>
        <dbReference type="ARBA" id="ARBA00012647"/>
    </source>
</evidence>
<dbReference type="InterPro" id="IPR018299">
    <property type="entry name" value="Alkaline_phosphatase_AS"/>
</dbReference>
<dbReference type="GO" id="GO:0004035">
    <property type="term" value="F:alkaline phosphatase activity"/>
    <property type="evidence" value="ECO:0007669"/>
    <property type="project" value="UniProtKB-EC"/>
</dbReference>
<dbReference type="PANTHER" id="PTHR11596:SF83">
    <property type="entry name" value="ALKALINE PHOSPHATASE 4"/>
    <property type="match status" value="1"/>
</dbReference>
<dbReference type="Pfam" id="PF00245">
    <property type="entry name" value="Alk_phosphatase"/>
    <property type="match status" value="1"/>
</dbReference>
<feature type="active site" description="Phosphoserine intermediate" evidence="13">
    <location>
        <position position="126"/>
    </location>
</feature>
<dbReference type="CDD" id="cd16012">
    <property type="entry name" value="ALP"/>
    <property type="match status" value="1"/>
</dbReference>
<accession>A0A6J1SJ35</accession>
<keyword evidence="6 14" id="KW-0479">Metal-binding</keyword>
<sequence>MTPLSRWLLAFGVAVVVLVASTGTAMVPYDSDEESAAFWRRQGLEALTRTLHRVQAANPDEARRVAKNVIVFVGDGMGVSTTTAARIYKGQRQGRVGPEGATLAWERFPSLGLFKTYNVDKQVPDSAGTATAMFSGVKSRYYMLGLEARARLGRCDLEQDHHRRLGSIMGWAQMAGKHTGFVTTTRVTHATPAALYAHINHRDWECDTKVPDDQRDCVDDIARQLVESQPGSNFRVILGGGLKQFGQVQDYNATWDDSCERADGRDLVAAWRGGKERAQFVRTREQLLDVNVNEADYLLGLFSPGHMPYALETNVTDYSPPSLADMTLRAIQMLSKGPDGFMLMVEGGRIDQAHHANMAHLALEETLQLEAAVEVALRIVDLSETLIVVGADHSHGFTINGYPARGNDILGYADEENKYQTLTYATGPGAIPSIRGDPDSVYHRHFAPTFLKDAAHGGEDIVVYATGPLAPLFTGVFEQNYLAHAVSYAACTGPLAYMCPFRTGSVSAGHTSAAAAAGATMLLLLAGAALRILPHC</sequence>
<keyword evidence="8 14" id="KW-0862">Zinc</keyword>
<evidence type="ECO:0000256" key="17">
    <source>
        <dbReference type="SAM" id="SignalP"/>
    </source>
</evidence>
<evidence type="ECO:0000256" key="14">
    <source>
        <dbReference type="PIRSR" id="PIRSR601952-2"/>
    </source>
</evidence>
<dbReference type="EC" id="3.1.3.1" evidence="3 16"/>
<dbReference type="InterPro" id="IPR017850">
    <property type="entry name" value="Alkaline_phosphatase_core_sf"/>
</dbReference>
<name>A0A6J1SJ35_FRAOC</name>
<evidence type="ECO:0000256" key="1">
    <source>
        <dbReference type="ARBA" id="ARBA00004609"/>
    </source>
</evidence>